<dbReference type="GeneID" id="8504348"/>
<feature type="region of interest" description="Disordered" evidence="1">
    <location>
        <begin position="135"/>
        <end position="166"/>
    </location>
</feature>
<dbReference type="InterPro" id="IPR025314">
    <property type="entry name" value="DUF4219"/>
</dbReference>
<reference evidence="4" key="1">
    <citation type="journal article" date="2015" name="PLoS Genet.">
        <title>The dynamic genome and transcriptome of the human fungal pathogen Blastomyces and close relative Emmonsia.</title>
        <authorList>
            <person name="Munoz J.F."/>
            <person name="Gauthier G.M."/>
            <person name="Desjardins C.A."/>
            <person name="Gallo J.E."/>
            <person name="Holder J."/>
            <person name="Sullivan T.D."/>
            <person name="Marty A.J."/>
            <person name="Carmen J.C."/>
            <person name="Chen Z."/>
            <person name="Ding L."/>
            <person name="Gujja S."/>
            <person name="Magrini V."/>
            <person name="Misas E."/>
            <person name="Mitreva M."/>
            <person name="Priest M."/>
            <person name="Saif S."/>
            <person name="Whiston E.A."/>
            <person name="Young S."/>
            <person name="Zeng Q."/>
            <person name="Goldman W.E."/>
            <person name="Mardis E.R."/>
            <person name="Taylor J.W."/>
            <person name="McEwen J.G."/>
            <person name="Clay O.K."/>
            <person name="Klein B.S."/>
            <person name="Cuomo C.A."/>
        </authorList>
    </citation>
    <scope>NUCLEOTIDE SEQUENCE [LARGE SCALE GENOMIC DNA]</scope>
    <source>
        <strain evidence="4">SLH14081</strain>
    </source>
</reference>
<dbReference type="Pfam" id="PF13961">
    <property type="entry name" value="DUF4219"/>
    <property type="match status" value="1"/>
</dbReference>
<accession>A0A179ULI3</accession>
<feature type="compositionally biased region" description="Low complexity" evidence="1">
    <location>
        <begin position="35"/>
        <end position="46"/>
    </location>
</feature>
<gene>
    <name evidence="3" type="ORF">BDBG_04526</name>
</gene>
<dbReference type="EMBL" id="GG657456">
    <property type="protein sequence ID" value="OAT08935.1"/>
    <property type="molecule type" value="Genomic_DNA"/>
</dbReference>
<evidence type="ECO:0000256" key="1">
    <source>
        <dbReference type="SAM" id="MobiDB-lite"/>
    </source>
</evidence>
<evidence type="ECO:0000259" key="2">
    <source>
        <dbReference type="Pfam" id="PF13961"/>
    </source>
</evidence>
<feature type="domain" description="DUF4219" evidence="2">
    <location>
        <begin position="202"/>
        <end position="229"/>
    </location>
</feature>
<dbReference type="OrthoDB" id="4188685at2759"/>
<evidence type="ECO:0000313" key="4">
    <source>
        <dbReference type="Proteomes" id="UP000002038"/>
    </source>
</evidence>
<feature type="region of interest" description="Disordered" evidence="1">
    <location>
        <begin position="1"/>
        <end position="100"/>
    </location>
</feature>
<keyword evidence="4" id="KW-1185">Reference proteome</keyword>
<name>A0A179ULI3_BLAGS</name>
<feature type="compositionally biased region" description="Basic and acidic residues" evidence="1">
    <location>
        <begin position="80"/>
        <end position="92"/>
    </location>
</feature>
<dbReference type="AlphaFoldDB" id="A0A179ULI3"/>
<organism evidence="3 4">
    <name type="scientific">Blastomyces gilchristii (strain SLH14081)</name>
    <name type="common">Blastomyces dermatitidis</name>
    <dbReference type="NCBI Taxonomy" id="559298"/>
    <lineage>
        <taxon>Eukaryota</taxon>
        <taxon>Fungi</taxon>
        <taxon>Dikarya</taxon>
        <taxon>Ascomycota</taxon>
        <taxon>Pezizomycotina</taxon>
        <taxon>Eurotiomycetes</taxon>
        <taxon>Eurotiomycetidae</taxon>
        <taxon>Onygenales</taxon>
        <taxon>Ajellomycetaceae</taxon>
        <taxon>Blastomyces</taxon>
    </lineage>
</organism>
<evidence type="ECO:0000313" key="3">
    <source>
        <dbReference type="EMBL" id="OAT08935.1"/>
    </source>
</evidence>
<dbReference type="RefSeq" id="XP_002624662.2">
    <property type="nucleotide sequence ID" value="XM_002624616.2"/>
</dbReference>
<feature type="compositionally biased region" description="Polar residues" evidence="1">
    <location>
        <begin position="140"/>
        <end position="160"/>
    </location>
</feature>
<dbReference type="Proteomes" id="UP000002038">
    <property type="component" value="Unassembled WGS sequence"/>
</dbReference>
<sequence length="391" mass="44835">MNIKMADPSRSHSHTHSRSRVLPTGSVAGDDDSSHSSSVSGHPPGAFESSINEPPETPFQFESGLNTAPDTVRPAPRSTRQLDEAGSHDENTGHPGVYRSGEAISDQQMQHLMMTFEMEKERRRALELKLQLEKLRQQRSSKNQSQDVNNHPPTTSTARTPTWDPNLGERLEYNLYDPDSRVGKAISQFKEDVKNAVRPNSLTGTSNYTTWSISMKLKLVDAQCWNIIEKQQAQNPLQDVEWAPFWDARNRWLYTFISNSLGAGVRPHFYKYDEDRIAYTLWHAIEEEYSIPKTQLRREAVLEFTSLGGTQVTNLHMFFDKFRAAIMKLEMMDATPPDAWVFDIFYSALPNNWRGYVQKKIEEIQESKSTAVVLDVHLLMEEIRKVYTFHI</sequence>
<dbReference type="KEGG" id="bgh:BDBG_04526"/>
<protein>
    <recommendedName>
        <fullName evidence="2">DUF4219 domain-containing protein</fullName>
    </recommendedName>
</protein>
<proteinExistence type="predicted"/>
<dbReference type="VEuPathDB" id="FungiDB:BDBG_04526"/>